<feature type="compositionally biased region" description="Low complexity" evidence="3">
    <location>
        <begin position="2913"/>
        <end position="2922"/>
    </location>
</feature>
<evidence type="ECO:0000313" key="5">
    <source>
        <dbReference type="Proteomes" id="UP001497525"/>
    </source>
</evidence>
<feature type="compositionally biased region" description="Basic and acidic residues" evidence="3">
    <location>
        <begin position="2641"/>
        <end position="2663"/>
    </location>
</feature>
<evidence type="ECO:0000313" key="4">
    <source>
        <dbReference type="EMBL" id="CAL5137221.1"/>
    </source>
</evidence>
<feature type="compositionally biased region" description="Polar residues" evidence="3">
    <location>
        <begin position="27"/>
        <end position="38"/>
    </location>
</feature>
<reference evidence="4" key="1">
    <citation type="submission" date="2024-06" db="EMBL/GenBank/DDBJ databases">
        <authorList>
            <person name="Liu X."/>
            <person name="Lenzi L."/>
            <person name="Haldenby T S."/>
            <person name="Uol C."/>
        </authorList>
    </citation>
    <scope>NUCLEOTIDE SEQUENCE</scope>
</reference>
<evidence type="ECO:0000256" key="2">
    <source>
        <dbReference type="ARBA" id="ARBA00023242"/>
    </source>
</evidence>
<organism evidence="4 5">
    <name type="scientific">Calicophoron daubneyi</name>
    <name type="common">Rumen fluke</name>
    <name type="synonym">Paramphistomum daubneyi</name>
    <dbReference type="NCBI Taxonomy" id="300641"/>
    <lineage>
        <taxon>Eukaryota</taxon>
        <taxon>Metazoa</taxon>
        <taxon>Spiralia</taxon>
        <taxon>Lophotrochozoa</taxon>
        <taxon>Platyhelminthes</taxon>
        <taxon>Trematoda</taxon>
        <taxon>Digenea</taxon>
        <taxon>Plagiorchiida</taxon>
        <taxon>Pronocephalata</taxon>
        <taxon>Paramphistomoidea</taxon>
        <taxon>Paramphistomidae</taxon>
        <taxon>Calicophoron</taxon>
    </lineage>
</organism>
<comment type="caution">
    <text evidence="4">The sequence shown here is derived from an EMBL/GenBank/DDBJ whole genome shotgun (WGS) entry which is preliminary data.</text>
</comment>
<dbReference type="GO" id="GO:0005634">
    <property type="term" value="C:nucleus"/>
    <property type="evidence" value="ECO:0007669"/>
    <property type="project" value="UniProtKB-SubCell"/>
</dbReference>
<feature type="region of interest" description="Disordered" evidence="3">
    <location>
        <begin position="2878"/>
        <end position="2938"/>
    </location>
</feature>
<dbReference type="EMBL" id="CAXLJL010000378">
    <property type="protein sequence ID" value="CAL5137221.1"/>
    <property type="molecule type" value="Genomic_DNA"/>
</dbReference>
<feature type="region of interest" description="Disordered" evidence="3">
    <location>
        <begin position="154"/>
        <end position="185"/>
    </location>
</feature>
<dbReference type="InterPro" id="IPR052082">
    <property type="entry name" value="Myelin_sheath_structural"/>
</dbReference>
<feature type="compositionally biased region" description="Basic and acidic residues" evidence="3">
    <location>
        <begin position="98"/>
        <end position="124"/>
    </location>
</feature>
<feature type="compositionally biased region" description="Low complexity" evidence="3">
    <location>
        <begin position="2713"/>
        <end position="2724"/>
    </location>
</feature>
<feature type="compositionally biased region" description="Polar residues" evidence="3">
    <location>
        <begin position="2735"/>
        <end position="2745"/>
    </location>
</feature>
<proteinExistence type="predicted"/>
<dbReference type="GO" id="GO:0005737">
    <property type="term" value="C:cytoplasm"/>
    <property type="evidence" value="ECO:0007669"/>
    <property type="project" value="TreeGrafter"/>
</dbReference>
<evidence type="ECO:0000256" key="3">
    <source>
        <dbReference type="SAM" id="MobiDB-lite"/>
    </source>
</evidence>
<sequence length="2938" mass="295691">MDITNTEEQQRPKSRKHGRGQGRRTPNESSASDQTELQQAGADPSSGSQETDQTFGRWEPHPTPPLNTRVSGDTKVTDMDVPVEEPSGAESVLLGTQEKNERRSSVKERNPEHSRHLDVGYDESGELHESAGYVAMRLPISSELYTPAYYVQATDSFPPDENGTESTTATSARKRANVNNKRSHLAEAKGKFKPVSVEVSNVGGENERARNQLDTTNDILPPQESDTSLRIERELIIPAKIQPKTIDKPGQQSDIEIYKQKTGTLDEQVQAALPELDAQEEPVHKKQRNLKFGLRLGKKKKPTTDHTRASETPESIAYQVETAGGPPNVEIGGELPSVEVSGKLPSVEVSGPDMGVDVGAGGGGKIGVDVKAPSGGFSFKAPKFGFRLRKKANEPESAVQSDIQAPAVGSKLRARMSLPKVQVADIPVPVVSLAFNDVPPPVVDINVPTPHIEPTALSATLTGTSPTIQTQAQGPTIQAKAQLPESNISAHLPSVEVSGPDMGVDVGAGGGGKIGADVKAPSGGLSLKAPKFGFHFGKKGKKPKGEIGGDVGVSGTPGSIGVDVKAPKLEIGGALPSVEVGGELPSVEVGGKLPSVEVSGPDMGVDVGAGGGGKIGADVKAPSGGLSLKAPKFGFHFGKKGKKPKGEIGGDVGVSGTPGSIGVDVKAPKLEIGGALPSVEVGGELPSVEVGGKLPSVEVSGPDMGVDVGAGGGGKIGADVKAPSGGLSLKAPKFGFGFGKKGKKAKAKVDVAGADVSGSVGGVGRLEADVEAPSGSGGFNWKWAPKWGWPKGSLKLGGDVGVSGKPEGAIDISGPSTGLDISGPRIEAGGSAEIPGVGANVSVPAGEVGLSGDIEAPSAKVSIPKKKFRFGFGGKGKAKLPKVSGDVNADVSAPDVDMHGEVGGEGKGLKFPWSGKVSLPKVKIGGGDLKAGADASLPKASLDISAPSVELPSVEGSMNLGGGEIKVPDVSVGGDLGGVGRLEADVEAPSGSGGFNWKWAPKWGWPKGSLKLGGDVGVSGKPEGAIDISGPSTGLDISGPRIEAGGSAEIPGVGANVSVPAGEVGLSGDIEAPSAKVSIPKKKFRFGFGGKGKAKLPKVSGDVNADVSAPDVDMHGEVGGEGKGLKFPWSGKVSLPKVKIGGGDLKAGADASLPKASLDISAPSVELPSVEGSMNLGGGEIKVPDVSVGGDLGGVGRLEADVEAPSGSGGFNWKWAPKWGWPKGSLKLGGDVGVSGKPEGAIDISGPSTGLDISGPRIEAGGSAEIPGVGANVSVPAGEVGLSGDIEAPSAKVSIPKKKFRFGFGGKGKAKLPKVSGDVNADVSAPDVDMHGEVGGEGKGLKFPWSGKVSLPKVKIGGGDLKAGADASLPKASLDISAPSVELPSVEGSMNLGGGEIKVPDVSVGGDLGGVGRLEADVEAPSGSGGFNWKWAPKWGWPKGSLKLGGDVGVSGKPEGAIDISGPSTGLDISGPRIEAGGSAEIPGVGANVSVPAGEVGLSGDIEAPSAKVSIPKKKFRFGFGGKGKAKLPKVSGDVNADVSAPDVDMHGEVGGEGKGLKFPWSGKVSLPKVKIGGGDLKAGADASLPKASLDISAPSVELPSVEGSMNLGGGEIKVPDVSVGGDLGGKLDIGGVPSVSMGADVKLPKFGVEGGLKSPDIGGEISVPGVDGSMDVDVKAPKLDIGGAGPSVEIGGQLPSVDIGGGLPSVEVGGELPSVEVGGELPSVEVGGQLPSVEVGGELPSVELKGPKVKIPEFGVNVGGGVDGGIGGDVNIPGLKIGGGVKVPEIGGDVTIPGVDGSMGVDVKAPKLDIGGVLPSVEIGGQLPSVDVGGGLPSVEVGGKLPSVEIGGKLPSVEVSGPDMGVDVGAGGGGKIGADVKAPSGGLSLKAPKFGFHFGKKGKKPKGEIGGDVGVSGTPGSIGVDVKAPKLEIGGALPSVEVGGELPSVEVGGKLPSVEVSGPDMGVDVGAGGGGKIGADVKAPSGGLSLKAPKFGFHFGKKGKKPKGEIGGDVGVSGTPGSIGVDVKAPKLEIGGALPSVEVGGELPSVEVGGKLPSVEVSGPDMGVDVGAGGGGKIGADVKAPSGGLSLKAPKFGFHFGKKGKKPKGEIGGDVGVSGTPGSIGVDVKAPKLEIGGALPSVEVGGELPSVEVGGKLPSVEVSGPDMGVDVGAGGGGKIGADVKAPSGGLSLKAPKFGFGFGKKGKKAKAKVDVAGADVSGSVGGVGRLEADVEAPSGSGGFNWKWAPKWGWPKGSLKLGGDVGVSGKPEGAIDISGPSTGLDISGPRIEAGGSAEIPGVGANVSVPAGEVGLSGDIEAPSAKVSIPKKKFRFGFGGKGKAKLPKVSGDVNADVSAPDVDMHGEVGGEGKGLKFPWSGKVSLPKVKIGGGDLKAGADASLPKASLDISAPSVELPSVEGSMNLGGGEIKVPDVSVGGDLGVMVSGVSSAPVVASVLSESLPSAHLEGGDVSLTGEREVVAGDVSVNFMTPVFDSDDRFGLPWGNEKSYNPKGKIAVPPSVGVDVSCDSSDLNASAQPLLECEQVVPHFVFEPHSGVSYDSPVMSAQSSAVVSGNVPPAHLIGKTAVVSESVSSPLASVSLSGTSPAVKANLPSAEVSAGVAADLRCPETSPHKHWSLRFPSLKRNGESSPKKSDRILKTEDKENIHPESAFVGREAGSESRKSKSKKSKSPRSLFSSKLRSKDRQSASPPNAIPVTDTPASPRTPTSRPKDEYCRQSWHGQNGSSGESSPEVPKIPEIPTDFHIIPVLSDQNNTMDYRRRSATDSSSKRRPWSTLDLPPPGCVFVNDDYLFPDALTPTKIPSFYGSKDAIYNVPYMDDKAIPVEEPEWPVGESRRTLLSQLSQRSDSLIRVAAEEETSLISLDEKHVGSESKAQTEERKKHTKGKKKRKTEESARSRSGSRSRNLGGCGGWFNKHESDDER</sequence>
<evidence type="ECO:0000256" key="1">
    <source>
        <dbReference type="ARBA" id="ARBA00004123"/>
    </source>
</evidence>
<keyword evidence="2" id="KW-0539">Nucleus</keyword>
<dbReference type="PANTHER" id="PTHR23348:SF16">
    <property type="entry name" value="LEUCINE RICH REPEAT FAMILY PROTEIN"/>
    <property type="match status" value="1"/>
</dbReference>
<name>A0AAV2TL90_CALDB</name>
<feature type="compositionally biased region" description="Polar residues" evidence="3">
    <location>
        <begin position="212"/>
        <end position="223"/>
    </location>
</feature>
<feature type="region of interest" description="Disordered" evidence="3">
    <location>
        <begin position="2624"/>
        <end position="2790"/>
    </location>
</feature>
<feature type="compositionally biased region" description="Basic and acidic residues" evidence="3">
    <location>
        <begin position="2879"/>
        <end position="2896"/>
    </location>
</feature>
<comment type="subcellular location">
    <subcellularLocation>
        <location evidence="1">Nucleus</location>
    </subcellularLocation>
</comment>
<dbReference type="PANTHER" id="PTHR23348">
    <property type="entry name" value="PERIAXIN/AHNAK"/>
    <property type="match status" value="1"/>
</dbReference>
<gene>
    <name evidence="4" type="ORF">CDAUBV1_LOCUS11475</name>
</gene>
<accession>A0AAV2TL90</accession>
<feature type="compositionally biased region" description="Polar residues" evidence="3">
    <location>
        <begin position="45"/>
        <end position="54"/>
    </location>
</feature>
<dbReference type="Proteomes" id="UP001497525">
    <property type="component" value="Unassembled WGS sequence"/>
</dbReference>
<feature type="compositionally biased region" description="Basic residues" evidence="3">
    <location>
        <begin position="12"/>
        <end position="22"/>
    </location>
</feature>
<feature type="region of interest" description="Disordered" evidence="3">
    <location>
        <begin position="1"/>
        <end position="124"/>
    </location>
</feature>
<dbReference type="GO" id="GO:0043484">
    <property type="term" value="P:regulation of RNA splicing"/>
    <property type="evidence" value="ECO:0007669"/>
    <property type="project" value="TreeGrafter"/>
</dbReference>
<protein>
    <submittedName>
        <fullName evidence="4">Uncharacterized protein</fullName>
    </submittedName>
</protein>
<feature type="region of interest" description="Disordered" evidence="3">
    <location>
        <begin position="201"/>
        <end position="223"/>
    </location>
</feature>